<dbReference type="CDD" id="cd00047">
    <property type="entry name" value="PTPc"/>
    <property type="match status" value="1"/>
</dbReference>
<dbReference type="Pfam" id="PF00102">
    <property type="entry name" value="Y_phosphatase"/>
    <property type="match status" value="2"/>
</dbReference>
<dbReference type="PANTHER" id="PTHR46163">
    <property type="entry name" value="TYROSINE-PROTEIN PHOSPHATASE-RELATED"/>
    <property type="match status" value="1"/>
</dbReference>
<dbReference type="InterPro" id="IPR000387">
    <property type="entry name" value="Tyr_Pase_dom"/>
</dbReference>
<gene>
    <name evidence="3" type="ORF">HPBE_LOCUS7370</name>
</gene>
<sequence>MKRVNDFTKMTEFVAQNPQGRNRYKDVGCLDKDRVIIKIGPVSYIHANYVSTPLNPKRFICTQAPLPKTCPDFWYMVVQEKSVAILMLCNFVEQSHTALKQLMTWRRLCQTMKCSCSRNEPFGDQLRINADDYLGWRIFVDSSISQNAKKCAPYFPTEEGAPLEFDGDVSVVLKKQEQVDVAALNLFTVHTYGGLFQFPFPFETKVKVMVRQLEVTVPGQPVHTCMHYHWMDWPDRGVPEADLAPIALLAKLKENTAPIIVHCSAGIGRTGSIVLIEHAMELLHLPAPLLEISGYLLELRKQRNNSIQVFETYVVRIV</sequence>
<dbReference type="InterPro" id="IPR000242">
    <property type="entry name" value="PTP_cat"/>
</dbReference>
<evidence type="ECO:0000313" key="4">
    <source>
        <dbReference type="Proteomes" id="UP000050761"/>
    </source>
</evidence>
<proteinExistence type="predicted"/>
<dbReference type="EMBL" id="UZAH01025870">
    <property type="protein sequence ID" value="VDO71983.1"/>
    <property type="molecule type" value="Genomic_DNA"/>
</dbReference>
<dbReference type="PROSITE" id="PS50055">
    <property type="entry name" value="TYR_PHOSPHATASE_PTP"/>
    <property type="match status" value="1"/>
</dbReference>
<dbReference type="AlphaFoldDB" id="A0A183FJX6"/>
<keyword evidence="4" id="KW-1185">Reference proteome</keyword>
<evidence type="ECO:0000313" key="5">
    <source>
        <dbReference type="WBParaSite" id="HPBE_0000736901-mRNA-1"/>
    </source>
</evidence>
<dbReference type="InterPro" id="IPR052782">
    <property type="entry name" value="Oocyte-zygote_transition_reg"/>
</dbReference>
<dbReference type="InterPro" id="IPR003595">
    <property type="entry name" value="Tyr_Pase_cat"/>
</dbReference>
<evidence type="ECO:0000259" key="1">
    <source>
        <dbReference type="PROSITE" id="PS50055"/>
    </source>
</evidence>
<dbReference type="PROSITE" id="PS50056">
    <property type="entry name" value="TYR_PHOSPHATASE_2"/>
    <property type="match status" value="1"/>
</dbReference>
<dbReference type="WBParaSite" id="HPBE_0000736901-mRNA-1">
    <property type="protein sequence ID" value="HPBE_0000736901-mRNA-1"/>
    <property type="gene ID" value="HPBE_0000736901"/>
</dbReference>
<dbReference type="OrthoDB" id="8815311at2759"/>
<dbReference type="InterPro" id="IPR016130">
    <property type="entry name" value="Tyr_Pase_AS"/>
</dbReference>
<dbReference type="PROSITE" id="PS00383">
    <property type="entry name" value="TYR_PHOSPHATASE_1"/>
    <property type="match status" value="1"/>
</dbReference>
<dbReference type="InterPro" id="IPR029021">
    <property type="entry name" value="Prot-tyrosine_phosphatase-like"/>
</dbReference>
<organism evidence="4 5">
    <name type="scientific">Heligmosomoides polygyrus</name>
    <name type="common">Parasitic roundworm</name>
    <dbReference type="NCBI Taxonomy" id="6339"/>
    <lineage>
        <taxon>Eukaryota</taxon>
        <taxon>Metazoa</taxon>
        <taxon>Ecdysozoa</taxon>
        <taxon>Nematoda</taxon>
        <taxon>Chromadorea</taxon>
        <taxon>Rhabditida</taxon>
        <taxon>Rhabditina</taxon>
        <taxon>Rhabditomorpha</taxon>
        <taxon>Strongyloidea</taxon>
        <taxon>Heligmosomidae</taxon>
        <taxon>Heligmosomoides</taxon>
    </lineage>
</organism>
<feature type="domain" description="Tyrosine-protein phosphatase" evidence="1">
    <location>
        <begin position="21"/>
        <end position="313"/>
    </location>
</feature>
<reference evidence="5" key="2">
    <citation type="submission" date="2019-09" db="UniProtKB">
        <authorList>
            <consortium name="WormBaseParasite"/>
        </authorList>
    </citation>
    <scope>IDENTIFICATION</scope>
</reference>
<evidence type="ECO:0000313" key="3">
    <source>
        <dbReference type="EMBL" id="VDO71983.1"/>
    </source>
</evidence>
<dbReference type="SMART" id="SM00404">
    <property type="entry name" value="PTPc_motif"/>
    <property type="match status" value="1"/>
</dbReference>
<dbReference type="Gene3D" id="3.90.190.10">
    <property type="entry name" value="Protein tyrosine phosphatase superfamily"/>
    <property type="match status" value="1"/>
</dbReference>
<evidence type="ECO:0000259" key="2">
    <source>
        <dbReference type="PROSITE" id="PS50056"/>
    </source>
</evidence>
<accession>A0A3P7Z3F0</accession>
<accession>A0A183FJX6</accession>
<feature type="domain" description="Tyrosine specific protein phosphatases" evidence="2">
    <location>
        <begin position="258"/>
        <end position="314"/>
    </location>
</feature>
<dbReference type="GO" id="GO:0004725">
    <property type="term" value="F:protein tyrosine phosphatase activity"/>
    <property type="evidence" value="ECO:0007669"/>
    <property type="project" value="InterPro"/>
</dbReference>
<protein>
    <submittedName>
        <fullName evidence="5">Protein-tyrosine phosphatase</fullName>
    </submittedName>
</protein>
<name>A0A183FJX6_HELPZ</name>
<dbReference type="SMART" id="SM00194">
    <property type="entry name" value="PTPc"/>
    <property type="match status" value="1"/>
</dbReference>
<dbReference type="PANTHER" id="PTHR46163:SF5">
    <property type="entry name" value="TYROSINE-PROTEIN PHOSPHATASE"/>
    <property type="match status" value="1"/>
</dbReference>
<reference evidence="3 4" key="1">
    <citation type="submission" date="2018-11" db="EMBL/GenBank/DDBJ databases">
        <authorList>
            <consortium name="Pathogen Informatics"/>
        </authorList>
    </citation>
    <scope>NUCLEOTIDE SEQUENCE [LARGE SCALE GENOMIC DNA]</scope>
</reference>
<dbReference type="SUPFAM" id="SSF52799">
    <property type="entry name" value="(Phosphotyrosine protein) phosphatases II"/>
    <property type="match status" value="1"/>
</dbReference>
<dbReference type="Proteomes" id="UP000050761">
    <property type="component" value="Unassembled WGS sequence"/>
</dbReference>
<dbReference type="PRINTS" id="PR00700">
    <property type="entry name" value="PRTYPHPHTASE"/>
</dbReference>